<evidence type="ECO:0000256" key="5">
    <source>
        <dbReference type="ARBA" id="ARBA00022786"/>
    </source>
</evidence>
<evidence type="ECO:0000259" key="10">
    <source>
        <dbReference type="PROSITE" id="PS50802"/>
    </source>
</evidence>
<dbReference type="EMBL" id="LT598459">
    <property type="protein sequence ID" value="SCU83517.1"/>
    <property type="molecule type" value="Genomic_DNA"/>
</dbReference>
<organism evidence="11 12">
    <name type="scientific">Lachancea dasiensis</name>
    <dbReference type="NCBI Taxonomy" id="1072105"/>
    <lineage>
        <taxon>Eukaryota</taxon>
        <taxon>Fungi</taxon>
        <taxon>Dikarya</taxon>
        <taxon>Ascomycota</taxon>
        <taxon>Saccharomycotina</taxon>
        <taxon>Saccharomycetes</taxon>
        <taxon>Saccharomycetales</taxon>
        <taxon>Saccharomycetaceae</taxon>
        <taxon>Lachancea</taxon>
    </lineage>
</organism>
<dbReference type="InterPro" id="IPR048857">
    <property type="entry name" value="OTU1_Ubl"/>
</dbReference>
<dbReference type="CDD" id="cd22745">
    <property type="entry name" value="OTU_OTU1"/>
    <property type="match status" value="1"/>
</dbReference>
<dbReference type="EC" id="3.4.19.12" evidence="9"/>
<dbReference type="GO" id="GO:0005829">
    <property type="term" value="C:cytosol"/>
    <property type="evidence" value="ECO:0007669"/>
    <property type="project" value="TreeGrafter"/>
</dbReference>
<keyword evidence="8" id="KW-0862">Zinc</keyword>
<dbReference type="Gene3D" id="3.90.70.80">
    <property type="match status" value="1"/>
</dbReference>
<keyword evidence="6 9" id="KW-0378">Hydrolase</keyword>
<dbReference type="AlphaFoldDB" id="A0A1G4J269"/>
<evidence type="ECO:0000313" key="11">
    <source>
        <dbReference type="EMBL" id="SCU83517.1"/>
    </source>
</evidence>
<dbReference type="GO" id="GO:0004843">
    <property type="term" value="F:cysteine-type deubiquitinase activity"/>
    <property type="evidence" value="ECO:0007669"/>
    <property type="project" value="UniProtKB-UniRule"/>
</dbReference>
<dbReference type="InterPro" id="IPR003323">
    <property type="entry name" value="OTU_dom"/>
</dbReference>
<evidence type="ECO:0000256" key="3">
    <source>
        <dbReference type="ARBA" id="ARBA00022723"/>
    </source>
</evidence>
<dbReference type="Pfam" id="PF24560">
    <property type="entry name" value="zf-C2H2_OTU1_C"/>
    <property type="match status" value="1"/>
</dbReference>
<evidence type="ECO:0000313" key="12">
    <source>
        <dbReference type="Proteomes" id="UP000190274"/>
    </source>
</evidence>
<dbReference type="Pfam" id="PF21403">
    <property type="entry name" value="OTU1_UBXL"/>
    <property type="match status" value="1"/>
</dbReference>
<dbReference type="InterPro" id="IPR038765">
    <property type="entry name" value="Papain-like_cys_pep_sf"/>
</dbReference>
<dbReference type="GO" id="GO:0005634">
    <property type="term" value="C:nucleus"/>
    <property type="evidence" value="ECO:0007669"/>
    <property type="project" value="TreeGrafter"/>
</dbReference>
<dbReference type="PANTHER" id="PTHR13312:SF0">
    <property type="entry name" value="UBIQUITIN THIOESTERASE OTU1"/>
    <property type="match status" value="1"/>
</dbReference>
<evidence type="ECO:0000256" key="9">
    <source>
        <dbReference type="RuleBase" id="RU367104"/>
    </source>
</evidence>
<dbReference type="SUPFAM" id="SSF54001">
    <property type="entry name" value="Cysteine proteinases"/>
    <property type="match status" value="1"/>
</dbReference>
<dbReference type="GO" id="GO:0016579">
    <property type="term" value="P:protein deubiquitination"/>
    <property type="evidence" value="ECO:0007669"/>
    <property type="project" value="EnsemblFungi"/>
</dbReference>
<keyword evidence="7 9" id="KW-0788">Thiol protease</keyword>
<keyword evidence="4" id="KW-0863">Zinc-finger</keyword>
<dbReference type="GO" id="GO:0006355">
    <property type="term" value="P:regulation of DNA-templated transcription"/>
    <property type="evidence" value="ECO:0007669"/>
    <property type="project" value="EnsemblFungi"/>
</dbReference>
<evidence type="ECO:0000256" key="2">
    <source>
        <dbReference type="ARBA" id="ARBA00022670"/>
    </source>
</evidence>
<keyword evidence="9" id="KW-0963">Cytoplasm</keyword>
<sequence>MRIKVSCPEFGTRVVTVSNDCVVSELLKTVSEELELGKPFASCRFGYPPQVVDLTQETNLGKKLEDLGIASGEKVNFTLESTSAHSLESPSHEVPRKLKENQISLQGIWSDRILQIHAVPDDNSCMFHAISYCIHGDLSHSQVYREIVASEVAADPMEYSDAILGRPNREYSQWILKKSSWGGGIELAVLSKVLQLSVYVLDVDAAKFEKFNEQRFSDFIMVAFNGVHYDAMEVLKVASGEKLRVLNQGSDRLGQVLERAQDVALDMKKRGYSFNTARDRIKCNVCSEIIIGEREAARHAEKTGHVDFGQSS</sequence>
<evidence type="ECO:0000256" key="7">
    <source>
        <dbReference type="ARBA" id="ARBA00022807"/>
    </source>
</evidence>
<evidence type="ECO:0000256" key="6">
    <source>
        <dbReference type="ARBA" id="ARBA00022801"/>
    </source>
</evidence>
<feature type="domain" description="OTU" evidence="10">
    <location>
        <begin position="114"/>
        <end position="235"/>
    </location>
</feature>
<keyword evidence="12" id="KW-1185">Reference proteome</keyword>
<keyword evidence="5 9" id="KW-0833">Ubl conjugation pathway</keyword>
<dbReference type="PROSITE" id="PS50802">
    <property type="entry name" value="OTU"/>
    <property type="match status" value="1"/>
</dbReference>
<comment type="catalytic activity">
    <reaction evidence="1 9">
        <text>Thiol-dependent hydrolysis of ester, thioester, amide, peptide and isopeptide bonds formed by the C-terminal Gly of ubiquitin (a 76-residue protein attached to proteins as an intracellular targeting signal).</text>
        <dbReference type="EC" id="3.4.19.12"/>
    </reaction>
</comment>
<dbReference type="PANTHER" id="PTHR13312">
    <property type="entry name" value="HIV-INDUCED PROTEIN-7-LIKE PROTEASE"/>
    <property type="match status" value="1"/>
</dbReference>
<dbReference type="GO" id="GO:0036503">
    <property type="term" value="P:ERAD pathway"/>
    <property type="evidence" value="ECO:0007669"/>
    <property type="project" value="TreeGrafter"/>
</dbReference>
<gene>
    <name evidence="11" type="ORF">LADA_0C11914G</name>
</gene>
<keyword evidence="2" id="KW-0645">Protease</keyword>
<protein>
    <recommendedName>
        <fullName evidence="9">Ubiquitin thioesterase OTU</fullName>
        <ecNumber evidence="9">3.4.19.12</ecNumber>
    </recommendedName>
</protein>
<evidence type="ECO:0000256" key="4">
    <source>
        <dbReference type="ARBA" id="ARBA00022771"/>
    </source>
</evidence>
<proteinExistence type="predicted"/>
<reference evidence="12" key="1">
    <citation type="submission" date="2016-03" db="EMBL/GenBank/DDBJ databases">
        <authorList>
            <person name="Devillers H."/>
        </authorList>
    </citation>
    <scope>NUCLEOTIDE SEQUENCE [LARGE SCALE GENOMIC DNA]</scope>
</reference>
<dbReference type="OrthoDB" id="65596at2759"/>
<dbReference type="Proteomes" id="UP000190274">
    <property type="component" value="Chromosome C"/>
</dbReference>
<evidence type="ECO:0000256" key="1">
    <source>
        <dbReference type="ARBA" id="ARBA00000707"/>
    </source>
</evidence>
<keyword evidence="3" id="KW-0479">Metal-binding</keyword>
<name>A0A1G4J269_9SACH</name>
<comment type="function">
    <text evidence="9">Hydrolase that can remove conjugated ubiquitin from proteins and may therefore play an important regulatory role at the level of protein turnover by preventing degradation.</text>
</comment>
<evidence type="ECO:0000256" key="8">
    <source>
        <dbReference type="ARBA" id="ARBA00022833"/>
    </source>
</evidence>
<dbReference type="Gene3D" id="3.10.20.90">
    <property type="entry name" value="Phosphatidylinositol 3-kinase Catalytic Subunit, Chain A, domain 1"/>
    <property type="match status" value="1"/>
</dbReference>
<dbReference type="InterPro" id="IPR057766">
    <property type="entry name" value="Znf-C2H2_OTU1-like_C"/>
</dbReference>
<accession>A0A1G4J269</accession>
<comment type="subcellular location">
    <subcellularLocation>
        <location evidence="9">Cytoplasm</location>
    </subcellularLocation>
</comment>
<dbReference type="Pfam" id="PF02338">
    <property type="entry name" value="OTU"/>
    <property type="match status" value="1"/>
</dbReference>
<dbReference type="GO" id="GO:0030968">
    <property type="term" value="P:endoplasmic reticulum unfolded protein response"/>
    <property type="evidence" value="ECO:0007669"/>
    <property type="project" value="TreeGrafter"/>
</dbReference>
<dbReference type="STRING" id="1266660.A0A1G4J269"/>